<evidence type="ECO:0000313" key="1">
    <source>
        <dbReference type="EMBL" id="AXN53452.1"/>
    </source>
</evidence>
<proteinExistence type="predicted"/>
<accession>A0A346FCI8</accession>
<dbReference type="Gene3D" id="3.30.420.240">
    <property type="match status" value="1"/>
</dbReference>
<sequence>MPDEYVVDSYGDEAAFLVSKYGLTPDPWQKIVLDDWLAYRADMKWAASRCGLSVPRQNGKNGLLEMRELFGLVGLGEKILHTSHLVATNRKAFVRLASFFENERKYPELAALLDPQKGIRRTNGQEAIFLTNGASIEFVARSRSSARGFTIDLVVMDEAQEMDDDHLEALLPTTAAAPLQNRQLIWTGTPPDPELLEKEIDVFLRQRDASLNMNERRCWHEWHFPDDMDYGELETWCYANPAAGIRLGLEEIAEDYDTMSEEGFARERGGIWGDPANQRIIPIDVWRNCFELRRDDGGEMSIAVDMSQDRQWTSLVSVSTAEGIPTMDLVDYRSGPPEWVCPRILEACRRFDVRCVVIDGASTAAALIEPLRSSGIEVTVTSAQHMKRAAGMFLDGLYSKKLLHINQPSLTTATEYVRKRKLDDGFAWRRKDNQSDISPVVAATLAYWGLLSPDVKRPIKRRGQATFV</sequence>
<evidence type="ECO:0000313" key="2">
    <source>
        <dbReference type="Proteomes" id="UP000259952"/>
    </source>
</evidence>
<dbReference type="InterPro" id="IPR027417">
    <property type="entry name" value="P-loop_NTPase"/>
</dbReference>
<keyword evidence="2" id="KW-1185">Reference proteome</keyword>
<dbReference type="EMBL" id="MH479913">
    <property type="protein sequence ID" value="AXN53452.1"/>
    <property type="molecule type" value="Genomic_DNA"/>
</dbReference>
<dbReference type="KEGG" id="vg:54998467"/>
<name>A0A346FCI8_9CAUD</name>
<protein>
    <submittedName>
        <fullName evidence="1">Terminase</fullName>
    </submittedName>
</protein>
<reference evidence="1 2" key="1">
    <citation type="submission" date="2018-06" db="EMBL/GenBank/DDBJ databases">
        <authorList>
            <person name="Searcy Z.E."/>
            <person name="Delesalle V.A."/>
            <person name="Garlena R.A."/>
            <person name="Russell D.A."/>
            <person name="Pope W.H."/>
            <person name="Jacobs-Sera D."/>
            <person name="Hatfull G.F."/>
        </authorList>
    </citation>
    <scope>NUCLEOTIDE SEQUENCE [LARGE SCALE GENOMIC DNA]</scope>
</reference>
<dbReference type="Gene3D" id="3.40.50.300">
    <property type="entry name" value="P-loop containing nucleotide triphosphate hydrolases"/>
    <property type="match status" value="1"/>
</dbReference>
<dbReference type="GeneID" id="54998467"/>
<organism evidence="1 2">
    <name type="scientific">Gordonia phage Fryberger</name>
    <dbReference type="NCBI Taxonomy" id="2250392"/>
    <lineage>
        <taxon>Viruses</taxon>
        <taxon>Duplodnaviria</taxon>
        <taxon>Heunggongvirae</taxon>
        <taxon>Uroviricota</taxon>
        <taxon>Caudoviricetes</taxon>
        <taxon>Ronaldovirus</taxon>
        <taxon>Ronaldovirus fryberger</taxon>
    </lineage>
</organism>
<dbReference type="RefSeq" id="YP_009807586.1">
    <property type="nucleotide sequence ID" value="NC_048027.1"/>
</dbReference>
<gene>
    <name evidence="1" type="primary">34</name>
    <name evidence="1" type="ORF">SEA_FRYBERGER_34</name>
</gene>
<dbReference type="Proteomes" id="UP000259952">
    <property type="component" value="Segment"/>
</dbReference>